<organism evidence="2 3">
    <name type="scientific">Renibacterium salmoninarum (strain ATCC 33209 / DSM 20767 / JCM 11484 / NBRC 15589 / NCIMB 2235)</name>
    <dbReference type="NCBI Taxonomy" id="288705"/>
    <lineage>
        <taxon>Bacteria</taxon>
        <taxon>Bacillati</taxon>
        <taxon>Actinomycetota</taxon>
        <taxon>Actinomycetes</taxon>
        <taxon>Micrococcales</taxon>
        <taxon>Micrococcaceae</taxon>
        <taxon>Renibacterium</taxon>
    </lineage>
</organism>
<sequence>MTIIAIPVMDRVHLLDLAGPAQVFGDAAALGSDFELCFIKDGEQPISSAQGLALAPESKWPDLSVTDLILVPGGSAPEVKSASILSSASLQRLSEHGSRGGRVASVCSGAISLGLAGLLDGRRCTTHHELQQGLAARFPAANVISDVLLPRTATF</sequence>
<dbReference type="EMBL" id="CP000910">
    <property type="protein sequence ID" value="ABY21819.1"/>
    <property type="molecule type" value="Genomic_DNA"/>
</dbReference>
<dbReference type="PANTHER" id="PTHR43130">
    <property type="entry name" value="ARAC-FAMILY TRANSCRIPTIONAL REGULATOR"/>
    <property type="match status" value="1"/>
</dbReference>
<gene>
    <name evidence="2" type="ordered locus">RSal33209_0062</name>
</gene>
<dbReference type="InterPro" id="IPR002818">
    <property type="entry name" value="DJ-1/PfpI"/>
</dbReference>
<dbReference type="HOGENOM" id="CLU_000445_44_6_11"/>
<dbReference type="InterPro" id="IPR029062">
    <property type="entry name" value="Class_I_gatase-like"/>
</dbReference>
<dbReference type="eggNOG" id="COG4977">
    <property type="taxonomic scope" value="Bacteria"/>
</dbReference>
<reference evidence="3" key="1">
    <citation type="journal article" date="2008" name="J. Bacteriol.">
        <title>Genome sequence of the fish pathogen Renibacterium salmoninarum suggests reductive evolution away from an environmental Arthrobacter ancestor.</title>
        <authorList>
            <person name="Wiens G.D."/>
            <person name="Rockey D.D."/>
            <person name="Wu Z."/>
            <person name="Chang J."/>
            <person name="Levy R."/>
            <person name="Crane S."/>
            <person name="Chen D.S."/>
            <person name="Capri G.R."/>
            <person name="Burnett J.R."/>
            <person name="Sudheesh P.S."/>
            <person name="Schipma M.J."/>
            <person name="Burd H."/>
            <person name="Bhattacharyya A."/>
            <person name="Rhodes L.D."/>
            <person name="Kaul R."/>
            <person name="Strom M.S."/>
        </authorList>
    </citation>
    <scope>NUCLEOTIDE SEQUENCE [LARGE SCALE GENOMIC DNA]</scope>
    <source>
        <strain evidence="3">ATCC 33209 / DSM 20767 / JCM 11484 / NBRC 15589 / NCIMB 2235</strain>
    </source>
</reference>
<dbReference type="InterPro" id="IPR052158">
    <property type="entry name" value="INH-QAR"/>
</dbReference>
<evidence type="ECO:0000313" key="2">
    <source>
        <dbReference type="EMBL" id="ABY21819.1"/>
    </source>
</evidence>
<protein>
    <submittedName>
        <fullName evidence="2">Transcriptional regulator, AraC family</fullName>
    </submittedName>
</protein>
<proteinExistence type="predicted"/>
<evidence type="ECO:0000313" key="3">
    <source>
        <dbReference type="Proteomes" id="UP000002007"/>
    </source>
</evidence>
<keyword evidence="3" id="KW-1185">Reference proteome</keyword>
<dbReference type="RefSeq" id="WP_012243527.1">
    <property type="nucleotide sequence ID" value="NC_010168.1"/>
</dbReference>
<dbReference type="GO" id="GO:0006355">
    <property type="term" value="P:regulation of DNA-templated transcription"/>
    <property type="evidence" value="ECO:0007669"/>
    <property type="project" value="TreeGrafter"/>
</dbReference>
<feature type="domain" description="DJ-1/PfpI" evidence="1">
    <location>
        <begin position="4"/>
        <end position="135"/>
    </location>
</feature>
<dbReference type="PANTHER" id="PTHR43130:SF3">
    <property type="entry name" value="HTH-TYPE TRANSCRIPTIONAL REGULATOR RV1931C"/>
    <property type="match status" value="1"/>
</dbReference>
<dbReference type="AlphaFoldDB" id="A9WLN9"/>
<evidence type="ECO:0000259" key="1">
    <source>
        <dbReference type="Pfam" id="PF01965"/>
    </source>
</evidence>
<dbReference type="KEGG" id="rsa:RSal33209_0062"/>
<dbReference type="Gene3D" id="3.40.50.880">
    <property type="match status" value="1"/>
</dbReference>
<dbReference type="Pfam" id="PF01965">
    <property type="entry name" value="DJ-1_PfpI"/>
    <property type="match status" value="1"/>
</dbReference>
<dbReference type="SUPFAM" id="SSF52317">
    <property type="entry name" value="Class I glutamine amidotransferase-like"/>
    <property type="match status" value="1"/>
</dbReference>
<dbReference type="Proteomes" id="UP000002007">
    <property type="component" value="Chromosome"/>
</dbReference>
<dbReference type="STRING" id="288705.RSal33209_0062"/>
<accession>A9WLN9</accession>
<name>A9WLN9_RENSM</name>